<proteinExistence type="predicted"/>
<keyword evidence="1" id="KW-0812">Transmembrane</keyword>
<keyword evidence="1" id="KW-1133">Transmembrane helix</keyword>
<comment type="caution">
    <text evidence="2">The sequence shown here is derived from an EMBL/GenBank/DDBJ whole genome shotgun (WGS) entry which is preliminary data.</text>
</comment>
<keyword evidence="1" id="KW-0472">Membrane</keyword>
<feature type="transmembrane region" description="Helical" evidence="1">
    <location>
        <begin position="110"/>
        <end position="129"/>
    </location>
</feature>
<name>A0A4Q1CFP4_9BACT</name>
<dbReference type="RefSeq" id="WP_129131898.1">
    <property type="nucleotide sequence ID" value="NZ_SDHW01000005.1"/>
</dbReference>
<dbReference type="Proteomes" id="UP000290204">
    <property type="component" value="Unassembled WGS sequence"/>
</dbReference>
<evidence type="ECO:0008006" key="4">
    <source>
        <dbReference type="Google" id="ProtNLM"/>
    </source>
</evidence>
<reference evidence="2 3" key="1">
    <citation type="submission" date="2019-01" db="EMBL/GenBank/DDBJ databases">
        <title>Lacibacter sp. strain TTM-7.</title>
        <authorList>
            <person name="Chen W.-M."/>
        </authorList>
    </citation>
    <scope>NUCLEOTIDE SEQUENCE [LARGE SCALE GENOMIC DNA]</scope>
    <source>
        <strain evidence="2 3">TTM-7</strain>
    </source>
</reference>
<evidence type="ECO:0000256" key="1">
    <source>
        <dbReference type="SAM" id="Phobius"/>
    </source>
</evidence>
<evidence type="ECO:0000313" key="2">
    <source>
        <dbReference type="EMBL" id="RXK58842.1"/>
    </source>
</evidence>
<feature type="transmembrane region" description="Helical" evidence="1">
    <location>
        <begin position="12"/>
        <end position="30"/>
    </location>
</feature>
<keyword evidence="3" id="KW-1185">Reference proteome</keyword>
<dbReference type="OrthoDB" id="119681at2"/>
<protein>
    <recommendedName>
        <fullName evidence="4">tRNA (5-methylaminomethyl-2-thiouridylate)-methyltransferase</fullName>
    </recommendedName>
</protein>
<dbReference type="AlphaFoldDB" id="A0A4Q1CFP4"/>
<evidence type="ECO:0000313" key="3">
    <source>
        <dbReference type="Proteomes" id="UP000290204"/>
    </source>
</evidence>
<accession>A0A4Q1CFP4</accession>
<sequence length="142" mass="15414">METTHTSQKLRSVYSMLKLTYGIVPIVAGLDKFTNLLANWEQYLNPALAEVLPFSPHTFMMMIGVVEIAAGVIVLLKPTVGGYVVMAWLSLIAFSLLASKEYLDVAVRDLVMAIGAYSFVKMANIMGAAKTGTVAARQVQLS</sequence>
<dbReference type="EMBL" id="SDHW01000005">
    <property type="protein sequence ID" value="RXK58842.1"/>
    <property type="molecule type" value="Genomic_DNA"/>
</dbReference>
<organism evidence="2 3">
    <name type="scientific">Lacibacter luteus</name>
    <dbReference type="NCBI Taxonomy" id="2508719"/>
    <lineage>
        <taxon>Bacteria</taxon>
        <taxon>Pseudomonadati</taxon>
        <taxon>Bacteroidota</taxon>
        <taxon>Chitinophagia</taxon>
        <taxon>Chitinophagales</taxon>
        <taxon>Chitinophagaceae</taxon>
        <taxon>Lacibacter</taxon>
    </lineage>
</organism>
<feature type="transmembrane region" description="Helical" evidence="1">
    <location>
        <begin position="54"/>
        <end position="75"/>
    </location>
</feature>
<gene>
    <name evidence="2" type="ORF">ESA94_15750</name>
</gene>
<feature type="transmembrane region" description="Helical" evidence="1">
    <location>
        <begin position="80"/>
        <end position="98"/>
    </location>
</feature>